<keyword evidence="2" id="KW-1185">Reference proteome</keyword>
<dbReference type="AlphaFoldDB" id="A0AAD9PEL3"/>
<protein>
    <submittedName>
        <fullName evidence="1">Uncharacterized protein</fullName>
    </submittedName>
</protein>
<proteinExistence type="predicted"/>
<sequence length="90" mass="9579">MQSGNNISNVLDVHDSESNCVMNVDASAITVHLTVNNVLATRLDTGSAMSMIPVDVYQSHSSNCQVQSSNKVLSSFTDNQSDVKTCVGCI</sequence>
<reference evidence="1" key="1">
    <citation type="journal article" date="2023" name="Mol. Biol. Evol.">
        <title>Third-Generation Sequencing Reveals the Adaptive Role of the Epigenome in Three Deep-Sea Polychaetes.</title>
        <authorList>
            <person name="Perez M."/>
            <person name="Aroh O."/>
            <person name="Sun Y."/>
            <person name="Lan Y."/>
            <person name="Juniper S.K."/>
            <person name="Young C.R."/>
            <person name="Angers B."/>
            <person name="Qian P.Y."/>
        </authorList>
    </citation>
    <scope>NUCLEOTIDE SEQUENCE</scope>
    <source>
        <strain evidence="1">R07B-5</strain>
    </source>
</reference>
<accession>A0AAD9PEL3</accession>
<comment type="caution">
    <text evidence="1">The sequence shown here is derived from an EMBL/GenBank/DDBJ whole genome shotgun (WGS) entry which is preliminary data.</text>
</comment>
<organism evidence="1 2">
    <name type="scientific">Ridgeia piscesae</name>
    <name type="common">Tubeworm</name>
    <dbReference type="NCBI Taxonomy" id="27915"/>
    <lineage>
        <taxon>Eukaryota</taxon>
        <taxon>Metazoa</taxon>
        <taxon>Spiralia</taxon>
        <taxon>Lophotrochozoa</taxon>
        <taxon>Annelida</taxon>
        <taxon>Polychaeta</taxon>
        <taxon>Sedentaria</taxon>
        <taxon>Canalipalpata</taxon>
        <taxon>Sabellida</taxon>
        <taxon>Siboglinidae</taxon>
        <taxon>Ridgeia</taxon>
    </lineage>
</organism>
<name>A0AAD9PEL3_RIDPI</name>
<evidence type="ECO:0000313" key="2">
    <source>
        <dbReference type="Proteomes" id="UP001209878"/>
    </source>
</evidence>
<evidence type="ECO:0000313" key="1">
    <source>
        <dbReference type="EMBL" id="KAK2193338.1"/>
    </source>
</evidence>
<dbReference type="Proteomes" id="UP001209878">
    <property type="component" value="Unassembled WGS sequence"/>
</dbReference>
<dbReference type="EMBL" id="JAODUO010000014">
    <property type="protein sequence ID" value="KAK2193338.1"/>
    <property type="molecule type" value="Genomic_DNA"/>
</dbReference>
<gene>
    <name evidence="1" type="ORF">NP493_15g03057</name>
</gene>